<comment type="caution">
    <text evidence="1">The sequence shown here is derived from an EMBL/GenBank/DDBJ whole genome shotgun (WGS) entry which is preliminary data.</text>
</comment>
<organism evidence="1 2">
    <name type="scientific">Streptomyces daliensis</name>
    <dbReference type="NCBI Taxonomy" id="299421"/>
    <lineage>
        <taxon>Bacteria</taxon>
        <taxon>Bacillati</taxon>
        <taxon>Actinomycetota</taxon>
        <taxon>Actinomycetes</taxon>
        <taxon>Kitasatosporales</taxon>
        <taxon>Streptomycetaceae</taxon>
        <taxon>Streptomyces</taxon>
    </lineage>
</organism>
<evidence type="ECO:0000313" key="1">
    <source>
        <dbReference type="EMBL" id="MBR7677015.1"/>
    </source>
</evidence>
<sequence>MHPARQYICMYSMKCQVCKGPASRNRDGWLFFDWRKELDPPTWPEGAVTAMPPLCDAHAKMSRELCPRLGKGHFAELRVKTPRLWGAGGTHYRLTAGGWQTDEADVWAPKGDTSLRALLVSKLIRELRDVTVIDMR</sequence>
<dbReference type="AlphaFoldDB" id="A0A8T4IZ37"/>
<gene>
    <name evidence="1" type="ORF">KDA82_29255</name>
</gene>
<reference evidence="1" key="1">
    <citation type="submission" date="2021-04" db="EMBL/GenBank/DDBJ databases">
        <title>Sequencing of actinobacteria type strains.</title>
        <authorList>
            <person name="Nguyen G.-S."/>
            <person name="Wentzel A."/>
        </authorList>
    </citation>
    <scope>NUCLEOTIDE SEQUENCE</scope>
    <source>
        <strain evidence="1">DSM 42095</strain>
    </source>
</reference>
<protein>
    <submittedName>
        <fullName evidence="1">Uncharacterized protein</fullName>
    </submittedName>
</protein>
<accession>A0A8T4IZ37</accession>
<dbReference type="Proteomes" id="UP000675554">
    <property type="component" value="Unassembled WGS sequence"/>
</dbReference>
<evidence type="ECO:0000313" key="2">
    <source>
        <dbReference type="Proteomes" id="UP000675554"/>
    </source>
</evidence>
<keyword evidence="2" id="KW-1185">Reference proteome</keyword>
<name>A0A8T4IZ37_9ACTN</name>
<proteinExistence type="predicted"/>
<dbReference type="EMBL" id="JAGSMN010000804">
    <property type="protein sequence ID" value="MBR7677015.1"/>
    <property type="molecule type" value="Genomic_DNA"/>
</dbReference>